<dbReference type="SUPFAM" id="SSF143011">
    <property type="entry name" value="RelE-like"/>
    <property type="match status" value="1"/>
</dbReference>
<protein>
    <submittedName>
        <fullName evidence="2">Type II toxin-antitoxin system mRNA interferase toxin, RelE/StbE family</fullName>
    </submittedName>
</protein>
<keyword evidence="3" id="KW-1185">Reference proteome</keyword>
<accession>A0ABR8EWQ6</accession>
<dbReference type="Proteomes" id="UP000604661">
    <property type="component" value="Unassembled WGS sequence"/>
</dbReference>
<evidence type="ECO:0000313" key="2">
    <source>
        <dbReference type="EMBL" id="MBD2561086.1"/>
    </source>
</evidence>
<dbReference type="Pfam" id="PF15738">
    <property type="entry name" value="YafQ_toxin"/>
    <property type="match status" value="1"/>
</dbReference>
<dbReference type="NCBIfam" id="TIGR02385">
    <property type="entry name" value="RelE_StbE"/>
    <property type="match status" value="1"/>
</dbReference>
<proteinExistence type="predicted"/>
<sequence length="94" mass="10835">MITVVLASSFKRAFKRLVRRQPELQERIEERLALLTADPFDPLLQTHKLKGKLSGAWACSVDYDCRIVFNFVQNIESGEEEILLIDIGTHDEVY</sequence>
<dbReference type="Gene3D" id="3.30.2310.20">
    <property type="entry name" value="RelE-like"/>
    <property type="match status" value="1"/>
</dbReference>
<evidence type="ECO:0000256" key="1">
    <source>
        <dbReference type="ARBA" id="ARBA00022649"/>
    </source>
</evidence>
<dbReference type="InterPro" id="IPR035093">
    <property type="entry name" value="RelE/ParE_toxin_dom_sf"/>
</dbReference>
<gene>
    <name evidence="2" type="ORF">H6G95_10750</name>
</gene>
<name>A0ABR8EWQ6_NOSLI</name>
<organism evidence="2 3">
    <name type="scientific">Nostoc linckia FACHB-391</name>
    <dbReference type="NCBI Taxonomy" id="2692906"/>
    <lineage>
        <taxon>Bacteria</taxon>
        <taxon>Bacillati</taxon>
        <taxon>Cyanobacteriota</taxon>
        <taxon>Cyanophyceae</taxon>
        <taxon>Nostocales</taxon>
        <taxon>Nostocaceae</taxon>
        <taxon>Nostoc</taxon>
    </lineage>
</organism>
<evidence type="ECO:0000313" key="3">
    <source>
        <dbReference type="Proteomes" id="UP000604661"/>
    </source>
</evidence>
<reference evidence="2 3" key="1">
    <citation type="journal article" date="2020" name="ISME J.">
        <title>Comparative genomics reveals insights into cyanobacterial evolution and habitat adaptation.</title>
        <authorList>
            <person name="Chen M.Y."/>
            <person name="Teng W.K."/>
            <person name="Zhao L."/>
            <person name="Hu C.X."/>
            <person name="Zhou Y.K."/>
            <person name="Han B.P."/>
            <person name="Song L.R."/>
            <person name="Shu W.S."/>
        </authorList>
    </citation>
    <scope>NUCLEOTIDE SEQUENCE [LARGE SCALE GENOMIC DNA]</scope>
    <source>
        <strain evidence="2 3">FACHB-391</strain>
    </source>
</reference>
<comment type="caution">
    <text evidence="2">The sequence shown here is derived from an EMBL/GenBank/DDBJ whole genome shotgun (WGS) entry which is preliminary data.</text>
</comment>
<dbReference type="InterPro" id="IPR007712">
    <property type="entry name" value="RelE/ParE_toxin"/>
</dbReference>
<dbReference type="EMBL" id="JACJTE010000008">
    <property type="protein sequence ID" value="MBD2561086.1"/>
    <property type="molecule type" value="Genomic_DNA"/>
</dbReference>
<keyword evidence="1" id="KW-1277">Toxin-antitoxin system</keyword>
<dbReference type="InterPro" id="IPR004386">
    <property type="entry name" value="Toxin_YafQ-like"/>
</dbReference>
<dbReference type="RefSeq" id="WP_190892429.1">
    <property type="nucleotide sequence ID" value="NZ_JACJTE010000008.1"/>
</dbReference>